<proteinExistence type="predicted"/>
<keyword evidence="2 5" id="KW-0812">Transmembrane</keyword>
<evidence type="ECO:0000256" key="4">
    <source>
        <dbReference type="ARBA" id="ARBA00023136"/>
    </source>
</evidence>
<dbReference type="Pfam" id="PF10292">
    <property type="entry name" value="7TM_GPCR_Srab"/>
    <property type="match status" value="1"/>
</dbReference>
<evidence type="ECO:0000313" key="6">
    <source>
        <dbReference type="Proteomes" id="UP000887578"/>
    </source>
</evidence>
<dbReference type="PANTHER" id="PTHR46561">
    <property type="entry name" value="SERPENTINE RECEPTOR, CLASS AB (CLASS A-LIKE)-RELATED"/>
    <property type="match status" value="1"/>
</dbReference>
<dbReference type="PANTHER" id="PTHR46561:SF11">
    <property type="entry name" value="SERPENTINE RECEPTOR CLASS ALPHA_BETA-14"/>
    <property type="match status" value="1"/>
</dbReference>
<name>A0A914R4V1_9BILA</name>
<evidence type="ECO:0000256" key="3">
    <source>
        <dbReference type="ARBA" id="ARBA00022989"/>
    </source>
</evidence>
<evidence type="ECO:0000256" key="5">
    <source>
        <dbReference type="SAM" id="Phobius"/>
    </source>
</evidence>
<evidence type="ECO:0000313" key="7">
    <source>
        <dbReference type="WBParaSite" id="PDA_v2.g6465.t1"/>
    </source>
</evidence>
<reference evidence="7" key="1">
    <citation type="submission" date="2022-11" db="UniProtKB">
        <authorList>
            <consortium name="WormBaseParasite"/>
        </authorList>
    </citation>
    <scope>IDENTIFICATION</scope>
</reference>
<dbReference type="InterPro" id="IPR053286">
    <property type="entry name" value="Nematode_rcpt-like_srab"/>
</dbReference>
<evidence type="ECO:0000256" key="2">
    <source>
        <dbReference type="ARBA" id="ARBA00022692"/>
    </source>
</evidence>
<keyword evidence="6" id="KW-1185">Reference proteome</keyword>
<sequence>MFTVFILILNSKNFPCIFAADLLICRRLSEIDKAPIELIIYGIALVSIERFIATFYYKNYENYKNYWISAAAVVITWIYPLIHLFYVFNDPKIESTVVPYCSSLTSNSIDFLAMVSVKTPICSLCTLLNLITLWLAKRNKKNEPNNGYEYISGRYQLNESIKFTQMITVSNGICHLLVLINVLSLFTIANTKFENYITFAVAKVSLIFA</sequence>
<evidence type="ECO:0000256" key="1">
    <source>
        <dbReference type="ARBA" id="ARBA00004141"/>
    </source>
</evidence>
<dbReference type="WBParaSite" id="PDA_v2.g6465.t1">
    <property type="protein sequence ID" value="PDA_v2.g6465.t1"/>
    <property type="gene ID" value="PDA_v2.g6465"/>
</dbReference>
<keyword evidence="4 5" id="KW-0472">Membrane</keyword>
<dbReference type="GO" id="GO:0016020">
    <property type="term" value="C:membrane"/>
    <property type="evidence" value="ECO:0007669"/>
    <property type="project" value="UniProtKB-SubCell"/>
</dbReference>
<keyword evidence="3 5" id="KW-1133">Transmembrane helix</keyword>
<feature type="transmembrane region" description="Helical" evidence="5">
    <location>
        <begin position="66"/>
        <end position="88"/>
    </location>
</feature>
<organism evidence="6 7">
    <name type="scientific">Panagrolaimus davidi</name>
    <dbReference type="NCBI Taxonomy" id="227884"/>
    <lineage>
        <taxon>Eukaryota</taxon>
        <taxon>Metazoa</taxon>
        <taxon>Ecdysozoa</taxon>
        <taxon>Nematoda</taxon>
        <taxon>Chromadorea</taxon>
        <taxon>Rhabditida</taxon>
        <taxon>Tylenchina</taxon>
        <taxon>Panagrolaimomorpha</taxon>
        <taxon>Panagrolaimoidea</taxon>
        <taxon>Panagrolaimidae</taxon>
        <taxon>Panagrolaimus</taxon>
    </lineage>
</organism>
<feature type="transmembrane region" description="Helical" evidence="5">
    <location>
        <begin position="108"/>
        <end position="136"/>
    </location>
</feature>
<accession>A0A914R4V1</accession>
<dbReference type="InterPro" id="IPR019408">
    <property type="entry name" value="7TM_GPCR_serpentine_rcpt_Srab"/>
</dbReference>
<dbReference type="AlphaFoldDB" id="A0A914R4V1"/>
<feature type="transmembrane region" description="Helical" evidence="5">
    <location>
        <begin position="38"/>
        <end position="57"/>
    </location>
</feature>
<protein>
    <submittedName>
        <fullName evidence="7">Uncharacterized protein</fullName>
    </submittedName>
</protein>
<comment type="subcellular location">
    <subcellularLocation>
        <location evidence="1">Membrane</location>
        <topology evidence="1">Multi-pass membrane protein</topology>
    </subcellularLocation>
</comment>
<dbReference type="Proteomes" id="UP000887578">
    <property type="component" value="Unplaced"/>
</dbReference>